<organism evidence="2 3">
    <name type="scientific">Pseudocercospora musae</name>
    <dbReference type="NCBI Taxonomy" id="113226"/>
    <lineage>
        <taxon>Eukaryota</taxon>
        <taxon>Fungi</taxon>
        <taxon>Dikarya</taxon>
        <taxon>Ascomycota</taxon>
        <taxon>Pezizomycotina</taxon>
        <taxon>Dothideomycetes</taxon>
        <taxon>Dothideomycetidae</taxon>
        <taxon>Mycosphaerellales</taxon>
        <taxon>Mycosphaerellaceae</taxon>
        <taxon>Pseudocercospora</taxon>
    </lineage>
</organism>
<keyword evidence="3" id="KW-1185">Reference proteome</keyword>
<dbReference type="EMBL" id="LFZO01000222">
    <property type="protein sequence ID" value="KXT11046.1"/>
    <property type="molecule type" value="Genomic_DNA"/>
</dbReference>
<protein>
    <submittedName>
        <fullName evidence="2">Uncharacterized protein</fullName>
    </submittedName>
</protein>
<evidence type="ECO:0000313" key="2">
    <source>
        <dbReference type="EMBL" id="KXT11046.1"/>
    </source>
</evidence>
<gene>
    <name evidence="2" type="ORF">AC579_1981</name>
</gene>
<sequence length="160" mass="16933">MFAIQFSDVLPSSSSMWYSSAISNALGLELPSNATERLCLQPSCDSNSLERGDVCGGSVEKDGEGEGPEGRTRMVVAVHQQSTGDRRQTKPCCVSHDNDHGPANRSRAPGLPARAPLFLTMIACSAADMSVDMISSIEASASETLFSFLDNSRDEASATA</sequence>
<feature type="compositionally biased region" description="Basic and acidic residues" evidence="1">
    <location>
        <begin position="51"/>
        <end position="72"/>
    </location>
</feature>
<evidence type="ECO:0000313" key="3">
    <source>
        <dbReference type="Proteomes" id="UP000073492"/>
    </source>
</evidence>
<proteinExistence type="predicted"/>
<feature type="region of interest" description="Disordered" evidence="1">
    <location>
        <begin position="51"/>
        <end position="110"/>
    </location>
</feature>
<evidence type="ECO:0000256" key="1">
    <source>
        <dbReference type="SAM" id="MobiDB-lite"/>
    </source>
</evidence>
<reference evidence="2 3" key="1">
    <citation type="submission" date="2015-07" db="EMBL/GenBank/DDBJ databases">
        <title>Comparative genomics of the Sigatoka disease complex on banana suggests a link between parallel evolutionary changes in Pseudocercospora fijiensis and Pseudocercospora eumusae and increased virulence on the banana host.</title>
        <authorList>
            <person name="Chang T.-C."/>
            <person name="Salvucci A."/>
            <person name="Crous P.W."/>
            <person name="Stergiopoulos I."/>
        </authorList>
    </citation>
    <scope>NUCLEOTIDE SEQUENCE [LARGE SCALE GENOMIC DNA]</scope>
    <source>
        <strain evidence="2 3">CBS 116634</strain>
    </source>
</reference>
<accession>A0A139I8M4</accession>
<comment type="caution">
    <text evidence="2">The sequence shown here is derived from an EMBL/GenBank/DDBJ whole genome shotgun (WGS) entry which is preliminary data.</text>
</comment>
<dbReference type="AlphaFoldDB" id="A0A139I8M4"/>
<name>A0A139I8M4_9PEZI</name>
<dbReference type="Proteomes" id="UP000073492">
    <property type="component" value="Unassembled WGS sequence"/>
</dbReference>